<accession>A0AAD1T999</accession>
<dbReference type="PANTHER" id="PTHR10867:SF32">
    <property type="entry name" value="NICOTINAMIDE N-METHYLTRANSFERASE"/>
    <property type="match status" value="1"/>
</dbReference>
<dbReference type="CDD" id="cd02440">
    <property type="entry name" value="AdoMet_MTases"/>
    <property type="match status" value="1"/>
</dbReference>
<feature type="binding site" evidence="5">
    <location>
        <position position="20"/>
    </location>
    <ligand>
        <name>S-adenosyl-L-methionine</name>
        <dbReference type="ChEBI" id="CHEBI:59789"/>
    </ligand>
</feature>
<sequence length="264" mass="30268">MDTLFSGPEIYKQHFNPKDYYDSYYASDKGALLGERTNIVLRNFHEIFSSGVVKGNTLIDIGAGSAIFELLSACEVFTNIIISDFLEQNLTEVKKWLTKDSNMLDWTSYVKFVCDLEGKSANLQEKEEKLRKTVKQVVKCDVLKKNPFEPLVIPPADCLISCFCLETACKDVASYCNTLKNFKDLLKPGGHIIMQSAENGTFYHVREKKFYCLTITKKEIEKAFIEAGYEIVKLEVKQRKDKSRLDIYDYHSLYCVHARKPCSL</sequence>
<feature type="binding site" evidence="5">
    <location>
        <position position="89"/>
    </location>
    <ligand>
        <name>S-adenosyl-L-methionine</name>
        <dbReference type="ChEBI" id="CHEBI:59789"/>
    </ligand>
</feature>
<feature type="binding site" evidence="5">
    <location>
        <position position="84"/>
    </location>
    <ligand>
        <name>S-adenosyl-L-methionine</name>
        <dbReference type="ChEBI" id="CHEBI:59789"/>
    </ligand>
</feature>
<dbReference type="GO" id="GO:0032259">
    <property type="term" value="P:methylation"/>
    <property type="evidence" value="ECO:0007669"/>
    <property type="project" value="UniProtKB-KW"/>
</dbReference>
<evidence type="ECO:0000313" key="6">
    <source>
        <dbReference type="EMBL" id="CAH2320155.1"/>
    </source>
</evidence>
<dbReference type="InterPro" id="IPR000940">
    <property type="entry name" value="NNMT_TEMT_trans"/>
</dbReference>
<proteinExistence type="inferred from homology"/>
<dbReference type="GO" id="GO:0008757">
    <property type="term" value="F:S-adenosylmethionine-dependent methyltransferase activity"/>
    <property type="evidence" value="ECO:0007669"/>
    <property type="project" value="UniProtKB-ARBA"/>
</dbReference>
<feature type="binding site" evidence="5">
    <location>
        <position position="25"/>
    </location>
    <ligand>
        <name>S-adenosyl-L-methionine</name>
        <dbReference type="ChEBI" id="CHEBI:59789"/>
    </ligand>
</feature>
<feature type="binding site" evidence="5">
    <location>
        <begin position="141"/>
        <end position="142"/>
    </location>
    <ligand>
        <name>S-adenosyl-L-methionine</name>
        <dbReference type="ChEBI" id="CHEBI:59789"/>
    </ligand>
</feature>
<dbReference type="Gene3D" id="3.40.50.150">
    <property type="entry name" value="Vaccinia Virus protein VP39"/>
    <property type="match status" value="1"/>
</dbReference>
<dbReference type="PROSITE" id="PS51681">
    <property type="entry name" value="SAM_MT_NNMT_PNMT_TEMT"/>
    <property type="match status" value="1"/>
</dbReference>
<evidence type="ECO:0000256" key="1">
    <source>
        <dbReference type="ARBA" id="ARBA00007996"/>
    </source>
</evidence>
<dbReference type="InterPro" id="IPR053384">
    <property type="entry name" value="SAM-dep_methyltransferase"/>
</dbReference>
<dbReference type="InterPro" id="IPR029063">
    <property type="entry name" value="SAM-dependent_MTases_sf"/>
</dbReference>
<evidence type="ECO:0000313" key="7">
    <source>
        <dbReference type="Proteomes" id="UP001295444"/>
    </source>
</evidence>
<name>A0AAD1T999_PELCU</name>
<gene>
    <name evidence="6" type="ORF">PECUL_23A043853</name>
</gene>
<evidence type="ECO:0000256" key="2">
    <source>
        <dbReference type="ARBA" id="ARBA00022603"/>
    </source>
</evidence>
<dbReference type="AlphaFoldDB" id="A0AAD1T999"/>
<organism evidence="6 7">
    <name type="scientific">Pelobates cultripes</name>
    <name type="common">Western spadefoot toad</name>
    <dbReference type="NCBI Taxonomy" id="61616"/>
    <lineage>
        <taxon>Eukaryota</taxon>
        <taxon>Metazoa</taxon>
        <taxon>Chordata</taxon>
        <taxon>Craniata</taxon>
        <taxon>Vertebrata</taxon>
        <taxon>Euteleostomi</taxon>
        <taxon>Amphibia</taxon>
        <taxon>Batrachia</taxon>
        <taxon>Anura</taxon>
        <taxon>Pelobatoidea</taxon>
        <taxon>Pelobatidae</taxon>
        <taxon>Pelobates</taxon>
    </lineage>
</organism>
<evidence type="ECO:0000256" key="5">
    <source>
        <dbReference type="PIRSR" id="PIRSR000384-1"/>
    </source>
</evidence>
<comment type="similarity">
    <text evidence="1">Belongs to the class I-like SAM-binding methyltransferase superfamily. NNMT/PNMT/TEMT family.</text>
</comment>
<keyword evidence="4 5" id="KW-0949">S-adenosyl-L-methionine</keyword>
<protein>
    <submittedName>
        <fullName evidence="6">Nicotinamide N-methyltransferase-like</fullName>
    </submittedName>
</protein>
<evidence type="ECO:0000256" key="4">
    <source>
        <dbReference type="ARBA" id="ARBA00022691"/>
    </source>
</evidence>
<feature type="binding site" evidence="5">
    <location>
        <begin position="62"/>
        <end position="63"/>
    </location>
    <ligand>
        <name>S-adenosyl-L-methionine</name>
        <dbReference type="ChEBI" id="CHEBI:59789"/>
    </ligand>
</feature>
<dbReference type="PANTHER" id="PTHR10867">
    <property type="entry name" value="NNMT/PNMT/TEMT FAMILY MEMBER"/>
    <property type="match status" value="1"/>
</dbReference>
<reference evidence="6" key="1">
    <citation type="submission" date="2022-03" db="EMBL/GenBank/DDBJ databases">
        <authorList>
            <person name="Alioto T."/>
            <person name="Alioto T."/>
            <person name="Gomez Garrido J."/>
        </authorList>
    </citation>
    <scope>NUCLEOTIDE SEQUENCE</scope>
</reference>
<keyword evidence="3" id="KW-0808">Transferase</keyword>
<dbReference type="Pfam" id="PF01234">
    <property type="entry name" value="NNMT_PNMT_TEMT"/>
    <property type="match status" value="1"/>
</dbReference>
<evidence type="ECO:0000256" key="3">
    <source>
        <dbReference type="ARBA" id="ARBA00022679"/>
    </source>
</evidence>
<dbReference type="Proteomes" id="UP001295444">
    <property type="component" value="Chromosome 10"/>
</dbReference>
<keyword evidence="7" id="KW-1185">Reference proteome</keyword>
<dbReference type="PIRSF" id="PIRSF000384">
    <property type="entry name" value="PNMTase"/>
    <property type="match status" value="1"/>
</dbReference>
<dbReference type="EMBL" id="OW240921">
    <property type="protein sequence ID" value="CAH2320155.1"/>
    <property type="molecule type" value="Genomic_DNA"/>
</dbReference>
<keyword evidence="2" id="KW-0489">Methyltransferase</keyword>
<dbReference type="GO" id="GO:0005829">
    <property type="term" value="C:cytosol"/>
    <property type="evidence" value="ECO:0007669"/>
    <property type="project" value="TreeGrafter"/>
</dbReference>
<dbReference type="SUPFAM" id="SSF53335">
    <property type="entry name" value="S-adenosyl-L-methionine-dependent methyltransferases"/>
    <property type="match status" value="1"/>
</dbReference>
<dbReference type="FunFam" id="3.40.50.150:FF:000065">
    <property type="entry name" value="Phenylethanolamine N-methyltransferase"/>
    <property type="match status" value="1"/>
</dbReference>
<dbReference type="GO" id="GO:0008170">
    <property type="term" value="F:N-methyltransferase activity"/>
    <property type="evidence" value="ECO:0007669"/>
    <property type="project" value="TreeGrafter"/>
</dbReference>
<dbReference type="NCBIfam" id="NF041360">
    <property type="entry name" value="GntF_guanitoxin"/>
    <property type="match status" value="1"/>
</dbReference>